<protein>
    <recommendedName>
        <fullName evidence="4">DUF4283 domain-containing protein</fullName>
    </recommendedName>
</protein>
<reference evidence="2" key="1">
    <citation type="submission" date="2020-01" db="EMBL/GenBank/DDBJ databases">
        <title>Genome sequence of Kobresia littledalei, the first chromosome-level genome in the family Cyperaceae.</title>
        <authorList>
            <person name="Qu G."/>
        </authorList>
    </citation>
    <scope>NUCLEOTIDE SEQUENCE</scope>
    <source>
        <strain evidence="2">C.B.Clarke</strain>
        <tissue evidence="2">Leaf</tissue>
    </source>
</reference>
<comment type="caution">
    <text evidence="2">The sequence shown here is derived from an EMBL/GenBank/DDBJ whole genome shotgun (WGS) entry which is preliminary data.</text>
</comment>
<sequence>MEIPYPYGDTIPNSISVFAPNTPQSTLLENDLNHSICACFFHRATNRNPAFIQSKLAQQYGGQNRDYHVHTLSHKSYLFHIPEILNIEQILQDLLLWSNSHIIHLGRWNEDEGWNINPIGFKVYLQILNFPLQLWHPKYFHLMVAGFGSPLYVDDENTLGFDRSTLRIAIRCVDPSKIPEVIILHYDDKWRRCIVAVLGWSINGYSSNGVSHEPESGGRQLDYGWPREGPPITNLKMK</sequence>
<feature type="region of interest" description="Disordered" evidence="1">
    <location>
        <begin position="209"/>
        <end position="238"/>
    </location>
</feature>
<name>A0A833R2K6_9POAL</name>
<accession>A0A833R2K6</accession>
<evidence type="ECO:0000313" key="2">
    <source>
        <dbReference type="EMBL" id="KAF3332176.1"/>
    </source>
</evidence>
<dbReference type="PANTHER" id="PTHR34427:SF5">
    <property type="entry name" value="DUF4283 DOMAIN-CONTAINING PROTEIN"/>
    <property type="match status" value="1"/>
</dbReference>
<dbReference type="AlphaFoldDB" id="A0A833R2K6"/>
<evidence type="ECO:0000256" key="1">
    <source>
        <dbReference type="SAM" id="MobiDB-lite"/>
    </source>
</evidence>
<keyword evidence="3" id="KW-1185">Reference proteome</keyword>
<evidence type="ECO:0008006" key="4">
    <source>
        <dbReference type="Google" id="ProtNLM"/>
    </source>
</evidence>
<evidence type="ECO:0000313" key="3">
    <source>
        <dbReference type="Proteomes" id="UP000623129"/>
    </source>
</evidence>
<proteinExistence type="predicted"/>
<dbReference type="EMBL" id="SWLB01000012">
    <property type="protein sequence ID" value="KAF3332176.1"/>
    <property type="molecule type" value="Genomic_DNA"/>
</dbReference>
<dbReference type="PANTHER" id="PTHR34427">
    <property type="entry name" value="DUF4283 DOMAIN PROTEIN"/>
    <property type="match status" value="1"/>
</dbReference>
<dbReference type="Proteomes" id="UP000623129">
    <property type="component" value="Unassembled WGS sequence"/>
</dbReference>
<organism evidence="2 3">
    <name type="scientific">Carex littledalei</name>
    <dbReference type="NCBI Taxonomy" id="544730"/>
    <lineage>
        <taxon>Eukaryota</taxon>
        <taxon>Viridiplantae</taxon>
        <taxon>Streptophyta</taxon>
        <taxon>Embryophyta</taxon>
        <taxon>Tracheophyta</taxon>
        <taxon>Spermatophyta</taxon>
        <taxon>Magnoliopsida</taxon>
        <taxon>Liliopsida</taxon>
        <taxon>Poales</taxon>
        <taxon>Cyperaceae</taxon>
        <taxon>Cyperoideae</taxon>
        <taxon>Cariceae</taxon>
        <taxon>Carex</taxon>
        <taxon>Carex subgen. Euthyceras</taxon>
    </lineage>
</organism>
<gene>
    <name evidence="2" type="ORF">FCM35_KLT03582</name>
</gene>